<feature type="compositionally biased region" description="Pro residues" evidence="1">
    <location>
        <begin position="1"/>
        <end position="14"/>
    </location>
</feature>
<reference evidence="2" key="1">
    <citation type="submission" date="2021-01" db="EMBL/GenBank/DDBJ databases">
        <authorList>
            <person name="Corre E."/>
            <person name="Pelletier E."/>
            <person name="Niang G."/>
            <person name="Scheremetjew M."/>
            <person name="Finn R."/>
            <person name="Kale V."/>
            <person name="Holt S."/>
            <person name="Cochrane G."/>
            <person name="Meng A."/>
            <person name="Brown T."/>
            <person name="Cohen L."/>
        </authorList>
    </citation>
    <scope>NUCLEOTIDE SEQUENCE</scope>
    <source>
        <strain evidence="2">NIES-381</strain>
    </source>
</reference>
<organism evidence="2">
    <name type="scientific">Eutreptiella gymnastica</name>
    <dbReference type="NCBI Taxonomy" id="73025"/>
    <lineage>
        <taxon>Eukaryota</taxon>
        <taxon>Discoba</taxon>
        <taxon>Euglenozoa</taxon>
        <taxon>Euglenida</taxon>
        <taxon>Spirocuta</taxon>
        <taxon>Euglenophyceae</taxon>
        <taxon>Eutreptiales</taxon>
        <taxon>Eutreptiaceae</taxon>
        <taxon>Eutreptiella</taxon>
    </lineage>
</organism>
<proteinExistence type="predicted"/>
<gene>
    <name evidence="2" type="ORF">EGYM00392_LOCUS42079</name>
</gene>
<dbReference type="EMBL" id="HBGA01113071">
    <property type="protein sequence ID" value="CAD9030937.1"/>
    <property type="molecule type" value="Transcribed_RNA"/>
</dbReference>
<feature type="region of interest" description="Disordered" evidence="1">
    <location>
        <begin position="1"/>
        <end position="51"/>
    </location>
</feature>
<evidence type="ECO:0000313" key="2">
    <source>
        <dbReference type="EMBL" id="CAD9030937.1"/>
    </source>
</evidence>
<protein>
    <submittedName>
        <fullName evidence="2">Uncharacterized protein</fullName>
    </submittedName>
</protein>
<accession>A0A7S1NNE2</accession>
<name>A0A7S1NNE2_9EUGL</name>
<dbReference type="AlphaFoldDB" id="A0A7S1NNE2"/>
<evidence type="ECO:0000256" key="1">
    <source>
        <dbReference type="SAM" id="MobiDB-lite"/>
    </source>
</evidence>
<sequence length="536" mass="58032">MPPHQAPTVGPPRLQPLQAWTGKQPGAPPQPRAAGQERPTRKAVMGPVGSRPVVEVSQHEWLQRLPPPYEIPPELADPSLNPRAWVLGTLLLVGLLIATLNPSSPSSSPEATELLPMQMAESQGARSSGVWPPLAPISERLEEVRTDVAGGVAATSATLKRELVMFADDRMLFDDDSLLMRLAAVMSDPLALLTEAETDLEYILEEDFYELEDEVALMLPATFDVMDPFNELLMDEKVKAGVVIAEETLDALAEATVVDDVDTAVAIAGAEAFAGLVGGAASYASNAASSLGNPKNDAAALKIVNTTAFFGVRSAAQLGVRIIGVPRPIAVLTASVLGSTASEVVKVVGRRFRNLDGQGEGAAKERQLELMEEEPISKYEIAGDVSKWLVYDFLRDQMVLMPPASSLTAAQAMENMAKDPWSFFAYGAMAGMVSFTVKSVDPDKAFAEMQKPTMERIRQVTSGFAQSALEAGILFKTYEDLVTVCTMTIPDDIGRDQFLFAMFVEMWQRTSEQYTAMLFQVDSWESLVSMAEEIIS</sequence>